<protein>
    <submittedName>
        <fullName evidence="1">17212_t:CDS:1</fullName>
    </submittedName>
</protein>
<organism evidence="1 2">
    <name type="scientific">Acaulospora colombiana</name>
    <dbReference type="NCBI Taxonomy" id="27376"/>
    <lineage>
        <taxon>Eukaryota</taxon>
        <taxon>Fungi</taxon>
        <taxon>Fungi incertae sedis</taxon>
        <taxon>Mucoromycota</taxon>
        <taxon>Glomeromycotina</taxon>
        <taxon>Glomeromycetes</taxon>
        <taxon>Diversisporales</taxon>
        <taxon>Acaulosporaceae</taxon>
        <taxon>Acaulospora</taxon>
    </lineage>
</organism>
<reference evidence="1" key="1">
    <citation type="submission" date="2021-06" db="EMBL/GenBank/DDBJ databases">
        <authorList>
            <person name="Kallberg Y."/>
            <person name="Tangrot J."/>
            <person name="Rosling A."/>
        </authorList>
    </citation>
    <scope>NUCLEOTIDE SEQUENCE</scope>
    <source>
        <strain evidence="1">CL356</strain>
    </source>
</reference>
<evidence type="ECO:0000313" key="2">
    <source>
        <dbReference type="Proteomes" id="UP000789525"/>
    </source>
</evidence>
<proteinExistence type="predicted"/>
<dbReference type="EMBL" id="CAJVPT010035486">
    <property type="protein sequence ID" value="CAG8711465.1"/>
    <property type="molecule type" value="Genomic_DNA"/>
</dbReference>
<name>A0ACA9PHY5_9GLOM</name>
<comment type="caution">
    <text evidence="1">The sequence shown here is derived from an EMBL/GenBank/DDBJ whole genome shotgun (WGS) entry which is preliminary data.</text>
</comment>
<evidence type="ECO:0000313" key="1">
    <source>
        <dbReference type="EMBL" id="CAG8711465.1"/>
    </source>
</evidence>
<accession>A0ACA9PHY5</accession>
<keyword evidence="2" id="KW-1185">Reference proteome</keyword>
<dbReference type="Proteomes" id="UP000789525">
    <property type="component" value="Unassembled WGS sequence"/>
</dbReference>
<sequence length="144" mass="16242">MYVSMVSRTVKNGAASGALEIASSSLEYPLPNPRIKKTVMKATRMVYDAILLAGCLRALSIAYWASAREGIEEERARVAIPQGVKMYFRDTKSRSTKIMMKKLTTKLPPKMIEWYFHALSAVILIFSKAIAHGRTQSKFEPKLW</sequence>
<gene>
    <name evidence="1" type="ORF">ACOLOM_LOCUS10692</name>
</gene>